<evidence type="ECO:0000313" key="6">
    <source>
        <dbReference type="Proteomes" id="UP001079657"/>
    </source>
</evidence>
<proteinExistence type="inferred from homology"/>
<reference evidence="5" key="1">
    <citation type="submission" date="2022-12" db="EMBL/GenBank/DDBJ databases">
        <authorList>
            <person name="Wang J."/>
        </authorList>
    </citation>
    <scope>NUCLEOTIDE SEQUENCE</scope>
    <source>
        <strain evidence="5">HY-42-06</strain>
    </source>
</reference>
<comment type="subcellular location">
    <subcellularLocation>
        <location evidence="3">Cytoplasm</location>
    </subcellularLocation>
</comment>
<organism evidence="5 6">
    <name type="scientific">Clostridium ganghwense</name>
    <dbReference type="NCBI Taxonomy" id="312089"/>
    <lineage>
        <taxon>Bacteria</taxon>
        <taxon>Bacillati</taxon>
        <taxon>Bacillota</taxon>
        <taxon>Clostridia</taxon>
        <taxon>Eubacteriales</taxon>
        <taxon>Clostridiaceae</taxon>
        <taxon>Clostridium</taxon>
    </lineage>
</organism>
<keyword evidence="2 3" id="KW-0067">ATP-binding</keyword>
<comment type="catalytic activity">
    <reaction evidence="3">
        <text>3'-dephospho-CoA + ATP = ADP + CoA + H(+)</text>
        <dbReference type="Rhea" id="RHEA:18245"/>
        <dbReference type="ChEBI" id="CHEBI:15378"/>
        <dbReference type="ChEBI" id="CHEBI:30616"/>
        <dbReference type="ChEBI" id="CHEBI:57287"/>
        <dbReference type="ChEBI" id="CHEBI:57328"/>
        <dbReference type="ChEBI" id="CHEBI:456216"/>
        <dbReference type="EC" id="2.7.1.24"/>
    </reaction>
</comment>
<dbReference type="Pfam" id="PF01121">
    <property type="entry name" value="CoaE"/>
    <property type="match status" value="1"/>
</dbReference>
<evidence type="ECO:0000256" key="2">
    <source>
        <dbReference type="ARBA" id="ARBA00022840"/>
    </source>
</evidence>
<accession>A0ABT4CNX1</accession>
<evidence type="ECO:0000256" key="3">
    <source>
        <dbReference type="HAMAP-Rule" id="MF_00376"/>
    </source>
</evidence>
<comment type="caution">
    <text evidence="5">The sequence shown here is derived from an EMBL/GenBank/DDBJ whole genome shotgun (WGS) entry which is preliminary data.</text>
</comment>
<keyword evidence="1 3" id="KW-0547">Nucleotide-binding</keyword>
<dbReference type="EC" id="2.7.1.24" evidence="3 4"/>
<dbReference type="PROSITE" id="PS51219">
    <property type="entry name" value="DPCK"/>
    <property type="match status" value="1"/>
</dbReference>
<gene>
    <name evidence="3 5" type="primary">coaE</name>
    <name evidence="5" type="ORF">OXH55_08980</name>
</gene>
<name>A0ABT4CNX1_9CLOT</name>
<dbReference type="Gene3D" id="3.40.50.300">
    <property type="entry name" value="P-loop containing nucleotide triphosphate hydrolases"/>
    <property type="match status" value="1"/>
</dbReference>
<dbReference type="GO" id="GO:0004140">
    <property type="term" value="F:dephospho-CoA kinase activity"/>
    <property type="evidence" value="ECO:0007669"/>
    <property type="project" value="UniProtKB-EC"/>
</dbReference>
<dbReference type="SUPFAM" id="SSF52540">
    <property type="entry name" value="P-loop containing nucleoside triphosphate hydrolases"/>
    <property type="match status" value="1"/>
</dbReference>
<evidence type="ECO:0000256" key="1">
    <source>
        <dbReference type="ARBA" id="ARBA00022741"/>
    </source>
</evidence>
<sequence length="208" mass="24169">MIKVGLTGGIGSGKSTVSKMLIQKNIPIVDADIISREVLDLYPETLEKIKYTFGKEFIDEGGSLKRRDLGNHIFKSNELRKKLENIVIPYIKREIFNRLEKYNELGEAICVVDAPTLIEHFIHKEMNANILVWVDRDIQIKRVMARDKLKEQEVLDRINSQMLLEDKRKEVNYIIDNSRELQYTKEQLENILTEIRLLGGNNEGEKKN</sequence>
<dbReference type="RefSeq" id="WP_268049587.1">
    <property type="nucleotide sequence ID" value="NZ_JAPQES010000002.1"/>
</dbReference>
<dbReference type="PANTHER" id="PTHR10695:SF46">
    <property type="entry name" value="BIFUNCTIONAL COENZYME A SYNTHASE-RELATED"/>
    <property type="match status" value="1"/>
</dbReference>
<comment type="pathway">
    <text evidence="3">Cofactor biosynthesis; coenzyme A biosynthesis; CoA from (R)-pantothenate: step 5/5.</text>
</comment>
<protein>
    <recommendedName>
        <fullName evidence="3 4">Dephospho-CoA kinase</fullName>
        <ecNumber evidence="3 4">2.7.1.24</ecNumber>
    </recommendedName>
    <alternativeName>
        <fullName evidence="3">Dephosphocoenzyme A kinase</fullName>
    </alternativeName>
</protein>
<dbReference type="Proteomes" id="UP001079657">
    <property type="component" value="Unassembled WGS sequence"/>
</dbReference>
<feature type="binding site" evidence="3">
    <location>
        <begin position="11"/>
        <end position="16"/>
    </location>
    <ligand>
        <name>ATP</name>
        <dbReference type="ChEBI" id="CHEBI:30616"/>
    </ligand>
</feature>
<evidence type="ECO:0000256" key="4">
    <source>
        <dbReference type="NCBIfam" id="TIGR00152"/>
    </source>
</evidence>
<dbReference type="HAMAP" id="MF_00376">
    <property type="entry name" value="Dephospho_CoA_kinase"/>
    <property type="match status" value="1"/>
</dbReference>
<keyword evidence="6" id="KW-1185">Reference proteome</keyword>
<dbReference type="PANTHER" id="PTHR10695">
    <property type="entry name" value="DEPHOSPHO-COA KINASE-RELATED"/>
    <property type="match status" value="1"/>
</dbReference>
<comment type="function">
    <text evidence="3">Catalyzes the phosphorylation of the 3'-hydroxyl group of dephosphocoenzyme A to form coenzyme A.</text>
</comment>
<keyword evidence="3 5" id="KW-0418">Kinase</keyword>
<keyword evidence="3" id="KW-0173">Coenzyme A biosynthesis</keyword>
<evidence type="ECO:0000313" key="5">
    <source>
        <dbReference type="EMBL" id="MCY6370762.1"/>
    </source>
</evidence>
<keyword evidence="3 5" id="KW-0808">Transferase</keyword>
<dbReference type="NCBIfam" id="TIGR00152">
    <property type="entry name" value="dephospho-CoA kinase"/>
    <property type="match status" value="1"/>
</dbReference>
<comment type="similarity">
    <text evidence="3">Belongs to the CoaE family.</text>
</comment>
<dbReference type="InterPro" id="IPR027417">
    <property type="entry name" value="P-loop_NTPase"/>
</dbReference>
<dbReference type="CDD" id="cd02022">
    <property type="entry name" value="DPCK"/>
    <property type="match status" value="1"/>
</dbReference>
<dbReference type="EMBL" id="JAPQES010000002">
    <property type="protein sequence ID" value="MCY6370762.1"/>
    <property type="molecule type" value="Genomic_DNA"/>
</dbReference>
<keyword evidence="3" id="KW-0963">Cytoplasm</keyword>
<dbReference type="InterPro" id="IPR001977">
    <property type="entry name" value="Depp_CoAkinase"/>
</dbReference>